<dbReference type="Proteomes" id="UP000273786">
    <property type="component" value="Unassembled WGS sequence"/>
</dbReference>
<accession>A0A3P3EQQ0</accession>
<gene>
    <name evidence="2" type="ORF">EH240_35010</name>
</gene>
<evidence type="ECO:0000313" key="3">
    <source>
        <dbReference type="Proteomes" id="UP000273786"/>
    </source>
</evidence>
<dbReference type="EMBL" id="RQXT01000086">
    <property type="protein sequence ID" value="RRH88734.1"/>
    <property type="molecule type" value="Genomic_DNA"/>
</dbReference>
<reference evidence="2 3" key="1">
    <citation type="submission" date="2018-11" db="EMBL/GenBank/DDBJ databases">
        <title>the genome of Mesorhizobium tamadayense DSM 28320.</title>
        <authorList>
            <person name="Gao J."/>
        </authorList>
    </citation>
    <scope>NUCLEOTIDE SEQUENCE [LARGE SCALE GENOMIC DNA]</scope>
    <source>
        <strain evidence="2 3">DSM 28320</strain>
    </source>
</reference>
<protein>
    <submittedName>
        <fullName evidence="2">DUF1906 domain-containing protein</fullName>
    </submittedName>
</protein>
<dbReference type="InterPro" id="IPR017853">
    <property type="entry name" value="GH"/>
</dbReference>
<feature type="domain" description="Rv2525c-like glycoside hydrolase-like" evidence="1">
    <location>
        <begin position="34"/>
        <end position="169"/>
    </location>
</feature>
<comment type="caution">
    <text evidence="2">The sequence shown here is derived from an EMBL/GenBank/DDBJ whole genome shotgun (WGS) entry which is preliminary data.</text>
</comment>
<dbReference type="SUPFAM" id="SSF51445">
    <property type="entry name" value="(Trans)glycosidases"/>
    <property type="match status" value="1"/>
</dbReference>
<dbReference type="AlphaFoldDB" id="A0A3P3EQQ0"/>
<organism evidence="2 3">
    <name type="scientific">Mesorhizobium tamadayense</name>
    <dbReference type="NCBI Taxonomy" id="425306"/>
    <lineage>
        <taxon>Bacteria</taxon>
        <taxon>Pseudomonadati</taxon>
        <taxon>Pseudomonadota</taxon>
        <taxon>Alphaproteobacteria</taxon>
        <taxon>Hyphomicrobiales</taxon>
        <taxon>Phyllobacteriaceae</taxon>
        <taxon>Mesorhizobium</taxon>
    </lineage>
</organism>
<proteinExistence type="predicted"/>
<dbReference type="InterPro" id="IPR015020">
    <property type="entry name" value="Rv2525c-like_Glyco_Hydro-like"/>
</dbReference>
<sequence length="232" mass="25156">MPYCEDFAKADGWSAADVSVRLNNAAGRKFLTFLRRSGVTTVIRYYASSARPKTITPVEAKLLCGHGFGILPIFQDSSRHISNFSSSIGTANAKSAMGFAKRVGQPKDKGSTIFFAVDLDYPATQIDGPILAYFHAIKEEINGNFVIGAYGSGAVLSKLLAEGLITVPWISMSPLFLGTEQFFYSNRWSMRQVPPEVAHGSSGVGYDRNIVRVARREIGAFQVDESGEGSLA</sequence>
<evidence type="ECO:0000259" key="1">
    <source>
        <dbReference type="Pfam" id="PF08924"/>
    </source>
</evidence>
<dbReference type="Gene3D" id="3.20.20.80">
    <property type="entry name" value="Glycosidases"/>
    <property type="match status" value="1"/>
</dbReference>
<name>A0A3P3EQQ0_9HYPH</name>
<dbReference type="OrthoDB" id="5395100at2"/>
<evidence type="ECO:0000313" key="2">
    <source>
        <dbReference type="EMBL" id="RRH88734.1"/>
    </source>
</evidence>
<dbReference type="Pfam" id="PF08924">
    <property type="entry name" value="Rv2525c_GlyHyd-like"/>
    <property type="match status" value="1"/>
</dbReference>
<dbReference type="RefSeq" id="WP_125006925.1">
    <property type="nucleotide sequence ID" value="NZ_RQXT01000086.1"/>
</dbReference>
<keyword evidence="3" id="KW-1185">Reference proteome</keyword>